<accession>A0A927BVM4</accession>
<name>A0A927BVM4_9BACL</name>
<feature type="domain" description="Sulfatase N-terminal" evidence="3">
    <location>
        <begin position="3"/>
        <end position="351"/>
    </location>
</feature>
<dbReference type="GO" id="GO:0004065">
    <property type="term" value="F:arylsulfatase activity"/>
    <property type="evidence" value="ECO:0007669"/>
    <property type="project" value="TreeGrafter"/>
</dbReference>
<gene>
    <name evidence="4" type="ORF">IDH44_18410</name>
</gene>
<dbReference type="PANTHER" id="PTHR42693">
    <property type="entry name" value="ARYLSULFATASE FAMILY MEMBER"/>
    <property type="match status" value="1"/>
</dbReference>
<dbReference type="PANTHER" id="PTHR42693:SF53">
    <property type="entry name" value="ENDO-4-O-SULFATASE"/>
    <property type="match status" value="1"/>
</dbReference>
<dbReference type="AlphaFoldDB" id="A0A927BVM4"/>
<evidence type="ECO:0000256" key="2">
    <source>
        <dbReference type="ARBA" id="ARBA00022801"/>
    </source>
</evidence>
<dbReference type="InterPro" id="IPR050738">
    <property type="entry name" value="Sulfatase"/>
</dbReference>
<proteinExistence type="inferred from homology"/>
<evidence type="ECO:0000313" key="4">
    <source>
        <dbReference type="EMBL" id="MBD2847177.1"/>
    </source>
</evidence>
<dbReference type="InterPro" id="IPR000917">
    <property type="entry name" value="Sulfatase_N"/>
</dbReference>
<dbReference type="Gene3D" id="3.40.720.10">
    <property type="entry name" value="Alkaline Phosphatase, subunit A"/>
    <property type="match status" value="1"/>
</dbReference>
<dbReference type="RefSeq" id="WP_190920242.1">
    <property type="nucleotide sequence ID" value="NZ_JACXIZ010000033.1"/>
</dbReference>
<evidence type="ECO:0000313" key="5">
    <source>
        <dbReference type="Proteomes" id="UP000621560"/>
    </source>
</evidence>
<reference evidence="4" key="1">
    <citation type="submission" date="2020-09" db="EMBL/GenBank/DDBJ databases">
        <title>A novel bacterium of genus Paenibacillus, isolated from South China Sea.</title>
        <authorList>
            <person name="Huang H."/>
            <person name="Mo K."/>
            <person name="Hu Y."/>
        </authorList>
    </citation>
    <scope>NUCLEOTIDE SEQUENCE</scope>
    <source>
        <strain evidence="4">IB182496</strain>
    </source>
</reference>
<comment type="similarity">
    <text evidence="1">Belongs to the sulfatase family.</text>
</comment>
<comment type="caution">
    <text evidence="4">The sequence shown here is derived from an EMBL/GenBank/DDBJ whole genome shotgun (WGS) entry which is preliminary data.</text>
</comment>
<dbReference type="InterPro" id="IPR017850">
    <property type="entry name" value="Alkaline_phosphatase_core_sf"/>
</dbReference>
<evidence type="ECO:0000256" key="1">
    <source>
        <dbReference type="ARBA" id="ARBA00008779"/>
    </source>
</evidence>
<dbReference type="SUPFAM" id="SSF53649">
    <property type="entry name" value="Alkaline phosphatase-like"/>
    <property type="match status" value="1"/>
</dbReference>
<dbReference type="EMBL" id="JACXIZ010000033">
    <property type="protein sequence ID" value="MBD2847177.1"/>
    <property type="molecule type" value="Genomic_DNA"/>
</dbReference>
<evidence type="ECO:0000259" key="3">
    <source>
        <dbReference type="Pfam" id="PF00884"/>
    </source>
</evidence>
<sequence length="486" mass="54420">MRPNILLIMTDQQRYDSLSCYGGTTVRTPRLDELAAAGARFEHCYVNGTICTPSRASIMTGKPLPGHGVYKLHDCLPDDQVCFTERLQESGYKTALFGKLHVSGRVAEAAARHPHDGFDVYEWCNDPAGLHFDSALNAYGSWLLERFPEVHAQVAREGKQMRHFAQQAHFTRWAAQRATEFLRDQDGQSPFFCKLSLFDPHDPYWDYPEEMAAGVDLSQWEPRPAPAGEAPLPDAVAQERERLFRPLTDEALRASRLGYDASVAFLDQEIGQVLDTLDTLGLRDNTLVLFVSDHGDMLGDRELMEKGAFLYEACTRVPLLMRWPQRIAPGTVVSALVQPHDLAATALAAAGCAEAQRLAWMPHAADLLPLAAGEQAAARDHAVCLYRNSGYGPGGTYYDPPIHASMYRDPRYKLNVYHHTAASGEPQGELYDMAADPQETVNLWRDPAHEQTRRRLEQRLLDWLVEQDWTYNGSRGGEAIVRQSRG</sequence>
<protein>
    <submittedName>
        <fullName evidence="4">Sulfatase-like hydrolase/transferase</fullName>
    </submittedName>
</protein>
<organism evidence="4 5">
    <name type="scientific">Paenibacillus sabuli</name>
    <dbReference type="NCBI Taxonomy" id="2772509"/>
    <lineage>
        <taxon>Bacteria</taxon>
        <taxon>Bacillati</taxon>
        <taxon>Bacillota</taxon>
        <taxon>Bacilli</taxon>
        <taxon>Bacillales</taxon>
        <taxon>Paenibacillaceae</taxon>
        <taxon>Paenibacillus</taxon>
    </lineage>
</organism>
<keyword evidence="5" id="KW-1185">Reference proteome</keyword>
<dbReference type="Proteomes" id="UP000621560">
    <property type="component" value="Unassembled WGS sequence"/>
</dbReference>
<dbReference type="Pfam" id="PF00884">
    <property type="entry name" value="Sulfatase"/>
    <property type="match status" value="1"/>
</dbReference>
<keyword evidence="2 4" id="KW-0378">Hydrolase</keyword>